<proteinExistence type="predicted"/>
<dbReference type="KEGG" id="vg:55607720"/>
<evidence type="ECO:0000313" key="1">
    <source>
        <dbReference type="EMBL" id="AVJ48998.1"/>
    </source>
</evidence>
<dbReference type="Proteomes" id="UP000241488">
    <property type="component" value="Segment"/>
</dbReference>
<protein>
    <submittedName>
        <fullName evidence="1">Uncharacterized protein</fullName>
    </submittedName>
</protein>
<evidence type="ECO:0000313" key="2">
    <source>
        <dbReference type="Proteomes" id="UP000241488"/>
    </source>
</evidence>
<dbReference type="RefSeq" id="YP_009837530.1">
    <property type="nucleotide sequence ID" value="NC_048700.1"/>
</dbReference>
<dbReference type="GeneID" id="55607720"/>
<reference evidence="2" key="1">
    <citation type="submission" date="2018-02" db="EMBL/GenBank/DDBJ databases">
        <title>Complete genome of Klebsiella pneumoniae Podoviridae bacteriophage KP8.</title>
        <authorList>
            <person name="Bokovaya O."/>
            <person name="Tikunov A."/>
            <person name="Morozova V."/>
        </authorList>
    </citation>
    <scope>NUCLEOTIDE SEQUENCE [LARGE SCALE GENOMIC DNA]</scope>
</reference>
<organism evidence="1 2">
    <name type="scientific">Klebsiella phage KP8</name>
    <dbReference type="NCBI Taxonomy" id="2099850"/>
    <lineage>
        <taxon>Viruses</taxon>
        <taxon>Duplodnaviria</taxon>
        <taxon>Heunggongvirae</taxon>
        <taxon>Uroviricota</taxon>
        <taxon>Caudoviricetes</taxon>
        <taxon>Schitoviridae</taxon>
        <taxon>Enquatrovirinae</taxon>
        <taxon>Kaypoctavirus</taxon>
        <taxon>Kaypoctavirus KP8</taxon>
    </lineage>
</organism>
<name>A0A2P1CCP3_9CAUD</name>
<keyword evidence="2" id="KW-1185">Reference proteome</keyword>
<sequence length="110" mass="12580">MVRITGVDLDWQRKNGRLPTFDAGSPLLFSSFNKDAQVHLPDCDESYAIMGKWLLDGIELNPVILTKTKHIPISYNHRSFHFVEVPGYELVVSTDPFLKTYTLCFAAKHR</sequence>
<accession>A0A2P1CCP3</accession>
<dbReference type="EMBL" id="MG922974">
    <property type="protein sequence ID" value="AVJ48998.1"/>
    <property type="molecule type" value="Genomic_DNA"/>
</dbReference>